<keyword evidence="3 6" id="KW-1133">Transmembrane helix</keyword>
<keyword evidence="9" id="KW-1185">Reference proteome</keyword>
<dbReference type="EMBL" id="QGMJ01000231">
    <property type="protein sequence ID" value="TVY39380.1"/>
    <property type="molecule type" value="Genomic_DNA"/>
</dbReference>
<dbReference type="Proteomes" id="UP000462212">
    <property type="component" value="Unassembled WGS sequence"/>
</dbReference>
<evidence type="ECO:0000256" key="3">
    <source>
        <dbReference type="ARBA" id="ARBA00022989"/>
    </source>
</evidence>
<evidence type="ECO:0000256" key="5">
    <source>
        <dbReference type="SAM" id="Coils"/>
    </source>
</evidence>
<feature type="coiled-coil region" evidence="5">
    <location>
        <begin position="20"/>
        <end position="47"/>
    </location>
</feature>
<dbReference type="AlphaFoldDB" id="A0A8H8UCQ4"/>
<evidence type="ECO:0000256" key="4">
    <source>
        <dbReference type="ARBA" id="ARBA00023136"/>
    </source>
</evidence>
<proteinExistence type="predicted"/>
<dbReference type="InterPro" id="IPR045863">
    <property type="entry name" value="CorA_TM1_TM2"/>
</dbReference>
<comment type="subcellular location">
    <subcellularLocation>
        <location evidence="1">Membrane</location>
        <topology evidence="1">Multi-pass membrane protein</topology>
    </subcellularLocation>
</comment>
<feature type="chain" id="PRO_5034184122" evidence="7">
    <location>
        <begin position="25"/>
        <end position="290"/>
    </location>
</feature>
<dbReference type="OrthoDB" id="2830640at2759"/>
<protein>
    <submittedName>
        <fullName evidence="8">Uncharacterized protein</fullName>
    </submittedName>
</protein>
<keyword evidence="7" id="KW-0732">Signal</keyword>
<evidence type="ECO:0000256" key="6">
    <source>
        <dbReference type="SAM" id="Phobius"/>
    </source>
</evidence>
<sequence>QQTHCTHALLTAALLSKIVITTTANRIQALDRNLNELEENAGQHEYINIPMNNPLEIDFIAATRRLNFVWRTLGVERMRAGTMILTLEVMGKEVDELRKLIPTAASASDDGKGSETHEDATRMVGELITCHMNECQNLALRAEYEEKRTQTQLAVVYQFMTQKEAIVNSKIAYTSTMIATESKKDSSAMKAIAVLTMIFLPGTFVATIFAMPLFNWDNNTQPLFNDNFKYYWAIAIPLTLFVLLLWALSVWLPWKVWVAQWIPKRLVRKHAEVRLEGKRDWITWPTPITK</sequence>
<keyword evidence="2 6" id="KW-0812">Transmembrane</keyword>
<name>A0A8H8UCQ4_9HELO</name>
<evidence type="ECO:0000256" key="7">
    <source>
        <dbReference type="SAM" id="SignalP"/>
    </source>
</evidence>
<comment type="caution">
    <text evidence="8">The sequence shown here is derived from an EMBL/GenBank/DDBJ whole genome shotgun (WGS) entry which is preliminary data.</text>
</comment>
<reference evidence="8 9" key="1">
    <citation type="submission" date="2018-05" db="EMBL/GenBank/DDBJ databases">
        <title>Genome sequencing and assembly of the regulated plant pathogen Lachnellula willkommii and related sister species for the development of diagnostic species identification markers.</title>
        <authorList>
            <person name="Giroux E."/>
            <person name="Bilodeau G."/>
        </authorList>
    </citation>
    <scope>NUCLEOTIDE SEQUENCE [LARGE SCALE GENOMIC DNA]</scope>
    <source>
        <strain evidence="8 9">CBS 197.66</strain>
    </source>
</reference>
<dbReference type="Gene3D" id="1.20.58.340">
    <property type="entry name" value="Magnesium transport protein CorA, transmembrane region"/>
    <property type="match status" value="1"/>
</dbReference>
<gene>
    <name evidence="8" type="ORF">LSUB1_G004334</name>
</gene>
<organism evidence="8 9">
    <name type="scientific">Lachnellula subtilissima</name>
    <dbReference type="NCBI Taxonomy" id="602034"/>
    <lineage>
        <taxon>Eukaryota</taxon>
        <taxon>Fungi</taxon>
        <taxon>Dikarya</taxon>
        <taxon>Ascomycota</taxon>
        <taxon>Pezizomycotina</taxon>
        <taxon>Leotiomycetes</taxon>
        <taxon>Helotiales</taxon>
        <taxon>Lachnaceae</taxon>
        <taxon>Lachnellula</taxon>
    </lineage>
</organism>
<feature type="transmembrane region" description="Helical" evidence="6">
    <location>
        <begin position="230"/>
        <end position="254"/>
    </location>
</feature>
<evidence type="ECO:0000313" key="8">
    <source>
        <dbReference type="EMBL" id="TVY39380.1"/>
    </source>
</evidence>
<evidence type="ECO:0000256" key="2">
    <source>
        <dbReference type="ARBA" id="ARBA00022692"/>
    </source>
</evidence>
<evidence type="ECO:0000313" key="9">
    <source>
        <dbReference type="Proteomes" id="UP000462212"/>
    </source>
</evidence>
<keyword evidence="5" id="KW-0175">Coiled coil</keyword>
<feature type="non-terminal residue" evidence="8">
    <location>
        <position position="290"/>
    </location>
</feature>
<dbReference type="GO" id="GO:0016020">
    <property type="term" value="C:membrane"/>
    <property type="evidence" value="ECO:0007669"/>
    <property type="project" value="UniProtKB-SubCell"/>
</dbReference>
<feature type="signal peptide" evidence="7">
    <location>
        <begin position="1"/>
        <end position="24"/>
    </location>
</feature>
<feature type="transmembrane region" description="Helical" evidence="6">
    <location>
        <begin position="191"/>
        <end position="210"/>
    </location>
</feature>
<accession>A0A8H8UCQ4</accession>
<evidence type="ECO:0000256" key="1">
    <source>
        <dbReference type="ARBA" id="ARBA00004141"/>
    </source>
</evidence>
<keyword evidence="4 6" id="KW-0472">Membrane</keyword>
<dbReference type="SUPFAM" id="SSF144083">
    <property type="entry name" value="Magnesium transport protein CorA, transmembrane region"/>
    <property type="match status" value="1"/>
</dbReference>